<comment type="similarity">
    <text evidence="2">Belongs to the complex I 20 kDa subunit family.</text>
</comment>
<keyword evidence="3" id="KW-0004">4Fe-4S</keyword>
<evidence type="ECO:0000256" key="4">
    <source>
        <dbReference type="ARBA" id="ARBA00022723"/>
    </source>
</evidence>
<dbReference type="RefSeq" id="WP_036470757.1">
    <property type="nucleotide sequence ID" value="NZ_HG964446.1"/>
</dbReference>
<dbReference type="OrthoDB" id="9786737at2"/>
<dbReference type="GO" id="GO:0051539">
    <property type="term" value="F:4 iron, 4 sulfur cluster binding"/>
    <property type="evidence" value="ECO:0007669"/>
    <property type="project" value="UniProtKB-KW"/>
</dbReference>
<dbReference type="PANTHER" id="PTHR42989:SF1">
    <property type="entry name" value="FORMATE HYDROGENLYASE SUBUNIT 7-RELATED"/>
    <property type="match status" value="1"/>
</dbReference>
<dbReference type="Proteomes" id="UP000028880">
    <property type="component" value="Unassembled WGS sequence"/>
</dbReference>
<keyword evidence="5" id="KW-0408">Iron</keyword>
<dbReference type="GO" id="GO:0046872">
    <property type="term" value="F:metal ion binding"/>
    <property type="evidence" value="ECO:0007669"/>
    <property type="project" value="UniProtKB-KW"/>
</dbReference>
<organism evidence="8">
    <name type="scientific">Mycobacterium triplex</name>
    <dbReference type="NCBI Taxonomy" id="47839"/>
    <lineage>
        <taxon>Bacteria</taxon>
        <taxon>Bacillati</taxon>
        <taxon>Actinomycetota</taxon>
        <taxon>Actinomycetes</taxon>
        <taxon>Mycobacteriales</taxon>
        <taxon>Mycobacteriaceae</taxon>
        <taxon>Mycobacterium</taxon>
        <taxon>Mycobacterium simiae complex</taxon>
    </lineage>
</organism>
<dbReference type="EMBL" id="LQPY01000048">
    <property type="protein sequence ID" value="ORW98606.1"/>
    <property type="molecule type" value="Genomic_DNA"/>
</dbReference>
<evidence type="ECO:0000256" key="3">
    <source>
        <dbReference type="ARBA" id="ARBA00022485"/>
    </source>
</evidence>
<keyword evidence="10" id="KW-1185">Reference proteome</keyword>
<evidence type="ECO:0000313" key="9">
    <source>
        <dbReference type="EMBL" id="ORW98606.1"/>
    </source>
</evidence>
<dbReference type="AlphaFoldDB" id="A0A024K322"/>
<comment type="cofactor">
    <cofactor evidence="1">
        <name>[4Fe-4S] cluster</name>
        <dbReference type="ChEBI" id="CHEBI:49883"/>
    </cofactor>
</comment>
<evidence type="ECO:0000256" key="5">
    <source>
        <dbReference type="ARBA" id="ARBA00023004"/>
    </source>
</evidence>
<feature type="domain" description="NADH:ubiquinone oxidoreductase-like 20kDa subunit" evidence="7">
    <location>
        <begin position="45"/>
        <end position="155"/>
    </location>
</feature>
<reference evidence="8" key="1">
    <citation type="journal article" date="2014" name="Genome Announc.">
        <title>Draft Genome Sequence of Mycobacterium triplex DSM 44626.</title>
        <authorList>
            <person name="Sassi M."/>
            <person name="Croce O."/>
            <person name="Robert C."/>
            <person name="Raoult D."/>
            <person name="Drancourt M."/>
        </authorList>
    </citation>
    <scope>NUCLEOTIDE SEQUENCE [LARGE SCALE GENOMIC DNA]</scope>
    <source>
        <strain evidence="8">DSM 44626</strain>
    </source>
</reference>
<dbReference type="HOGENOM" id="CLU_055737_7_3_11"/>
<evidence type="ECO:0000256" key="1">
    <source>
        <dbReference type="ARBA" id="ARBA00001966"/>
    </source>
</evidence>
<evidence type="ECO:0000256" key="2">
    <source>
        <dbReference type="ARBA" id="ARBA00009173"/>
    </source>
</evidence>
<dbReference type="eggNOG" id="COG3260">
    <property type="taxonomic scope" value="Bacteria"/>
</dbReference>
<dbReference type="Gene3D" id="3.40.50.12280">
    <property type="match status" value="1"/>
</dbReference>
<dbReference type="STRING" id="47839.BN973_04378"/>
<evidence type="ECO:0000259" key="7">
    <source>
        <dbReference type="Pfam" id="PF01058"/>
    </source>
</evidence>
<evidence type="ECO:0000313" key="10">
    <source>
        <dbReference type="Proteomes" id="UP000193710"/>
    </source>
</evidence>
<dbReference type="InterPro" id="IPR052375">
    <property type="entry name" value="Complex_I_20kDa-like"/>
</dbReference>
<sequence>MGWLAKILRVGRIVEPAAPAPPSATEPPAGVRGSLQIRHVDAGSCNGCEVEISGAFGPVYDAERFGARLVASPRHADALLVTGVVTRNMADPLRNALAATPRPRVVIACGDCALNRGVFTDAYAVAGSVGEVVPVDVEIAGCPPTPADIVAALRSVTGK</sequence>
<keyword evidence="6" id="KW-0411">Iron-sulfur</keyword>
<keyword evidence="4" id="KW-0479">Metal-binding</keyword>
<proteinExistence type="inferred from homology"/>
<protein>
    <submittedName>
        <fullName evidence="8">Oxidoreductase</fullName>
    </submittedName>
</protein>
<gene>
    <name evidence="9" type="ORF">AWC29_04180</name>
    <name evidence="8" type="ORF">BN973_04378</name>
</gene>
<evidence type="ECO:0000256" key="6">
    <source>
        <dbReference type="ARBA" id="ARBA00023014"/>
    </source>
</evidence>
<dbReference type="EMBL" id="HG964446">
    <property type="protein sequence ID" value="CDO89987.1"/>
    <property type="molecule type" value="Genomic_DNA"/>
</dbReference>
<dbReference type="SUPFAM" id="SSF56770">
    <property type="entry name" value="HydA/Nqo6-like"/>
    <property type="match status" value="1"/>
</dbReference>
<dbReference type="PANTHER" id="PTHR42989">
    <property type="entry name" value="HYDROGENASE-4 COMPONENT I"/>
    <property type="match status" value="1"/>
</dbReference>
<evidence type="ECO:0000313" key="8">
    <source>
        <dbReference type="EMBL" id="CDO89987.1"/>
    </source>
</evidence>
<name>A0A024K322_9MYCO</name>
<reference evidence="8" key="2">
    <citation type="submission" date="2014-04" db="EMBL/GenBank/DDBJ databases">
        <authorList>
            <person name="Urmite Genomes U."/>
        </authorList>
    </citation>
    <scope>NUCLEOTIDE SEQUENCE</scope>
    <source>
        <strain evidence="8">DSM 44626</strain>
    </source>
</reference>
<dbReference type="Pfam" id="PF01058">
    <property type="entry name" value="Oxidored_q6"/>
    <property type="match status" value="1"/>
</dbReference>
<reference evidence="9 10" key="3">
    <citation type="submission" date="2016-01" db="EMBL/GenBank/DDBJ databases">
        <title>The new phylogeny of the genus Mycobacterium.</title>
        <authorList>
            <person name="Tarcisio F."/>
            <person name="Conor M."/>
            <person name="Antonella G."/>
            <person name="Elisabetta G."/>
            <person name="Giulia F.S."/>
            <person name="Sara T."/>
            <person name="Anna F."/>
            <person name="Clotilde B."/>
            <person name="Roberto B."/>
            <person name="Veronica D.S."/>
            <person name="Fabio R."/>
            <person name="Monica P."/>
            <person name="Olivier J."/>
            <person name="Enrico T."/>
            <person name="Nicola S."/>
        </authorList>
    </citation>
    <scope>NUCLEOTIDE SEQUENCE [LARGE SCALE GENOMIC DNA]</scope>
    <source>
        <strain evidence="9 10">DSM 44626</strain>
    </source>
</reference>
<dbReference type="Proteomes" id="UP000193710">
    <property type="component" value="Unassembled WGS sequence"/>
</dbReference>
<accession>A0A024K322</accession>
<dbReference type="InterPro" id="IPR006137">
    <property type="entry name" value="NADH_UbQ_OxRdtase-like_20kDa"/>
</dbReference>